<dbReference type="RefSeq" id="WP_328856517.1">
    <property type="nucleotide sequence ID" value="NZ_CP108021.1"/>
</dbReference>
<dbReference type="KEGG" id="whr:OG579_14575"/>
<reference evidence="1 2" key="1">
    <citation type="submission" date="2022-10" db="EMBL/GenBank/DDBJ databases">
        <title>The complete genomes of actinobacterial strains from the NBC collection.</title>
        <authorList>
            <person name="Joergensen T.S."/>
            <person name="Alvarez Arevalo M."/>
            <person name="Sterndorff E.B."/>
            <person name="Faurdal D."/>
            <person name="Vuksanovic O."/>
            <person name="Mourched A.-S."/>
            <person name="Charusanti P."/>
            <person name="Shaw S."/>
            <person name="Blin K."/>
            <person name="Weber T."/>
        </authorList>
    </citation>
    <scope>NUCLEOTIDE SEQUENCE [LARGE SCALE GENOMIC DNA]</scope>
    <source>
        <strain evidence="1 2">NBC_00319</strain>
    </source>
</reference>
<evidence type="ECO:0000313" key="2">
    <source>
        <dbReference type="Proteomes" id="UP001432128"/>
    </source>
</evidence>
<gene>
    <name evidence="1" type="ORF">OG579_14575</name>
</gene>
<dbReference type="Proteomes" id="UP001432128">
    <property type="component" value="Chromosome"/>
</dbReference>
<dbReference type="AlphaFoldDB" id="A0AAU4JYP8"/>
<name>A0AAU4JYP8_9NOCA</name>
<keyword evidence="2" id="KW-1185">Reference proteome</keyword>
<protein>
    <recommendedName>
        <fullName evidence="3">Asp23/Gls24 family envelope stress response protein</fullName>
    </recommendedName>
</protein>
<organism evidence="1 2">
    <name type="scientific">Williamsia herbipolensis</name>
    <dbReference type="NCBI Taxonomy" id="1603258"/>
    <lineage>
        <taxon>Bacteria</taxon>
        <taxon>Bacillati</taxon>
        <taxon>Actinomycetota</taxon>
        <taxon>Actinomycetes</taxon>
        <taxon>Mycobacteriales</taxon>
        <taxon>Nocardiaceae</taxon>
        <taxon>Williamsia</taxon>
    </lineage>
</organism>
<dbReference type="EMBL" id="CP108021">
    <property type="protein sequence ID" value="WUM18947.1"/>
    <property type="molecule type" value="Genomic_DNA"/>
</dbReference>
<proteinExistence type="predicted"/>
<accession>A0AAU4JYP8</accession>
<evidence type="ECO:0008006" key="3">
    <source>
        <dbReference type="Google" id="ProtNLM"/>
    </source>
</evidence>
<sequence>MSAAPTPPPDDDLISRQLVADLRDRAQAGWDGIADGVLDRVRTTARSGRLLSLGTPAEQRLGDLTVREHALRAVLARALRGDAHRPSAVDLDIDGGQLTGVRVGLHGSEPTDLDALVARVRRLVLDVVRDVLGEARHAVLTQSVDVSVRRTDTPPDEEDSR</sequence>
<evidence type="ECO:0000313" key="1">
    <source>
        <dbReference type="EMBL" id="WUM18947.1"/>
    </source>
</evidence>